<reference evidence="1" key="1">
    <citation type="submission" date="2019-08" db="EMBL/GenBank/DDBJ databases">
        <authorList>
            <person name="Kucharzyk K."/>
            <person name="Murdoch R.W."/>
            <person name="Higgins S."/>
            <person name="Loffler F."/>
        </authorList>
    </citation>
    <scope>NUCLEOTIDE SEQUENCE</scope>
</reference>
<sequence length="90" mass="10351">MAVEEPVQRSVGGIRREILEDILSFFADFTAGVDNDLVKMPEIQLVPQGQLSDPSDSVDAQYFFAFEFCLHLLYSSYTYFLKLIPYFNRS</sequence>
<protein>
    <submittedName>
        <fullName evidence="1">Uncharacterized protein</fullName>
    </submittedName>
</protein>
<evidence type="ECO:0000313" key="1">
    <source>
        <dbReference type="EMBL" id="MPN64761.1"/>
    </source>
</evidence>
<gene>
    <name evidence="1" type="ORF">SDC9_212538</name>
</gene>
<name>A0A645JMA5_9ZZZZ</name>
<dbReference type="AlphaFoldDB" id="A0A645JMA5"/>
<dbReference type="EMBL" id="VSSQ01146090">
    <property type="protein sequence ID" value="MPN64761.1"/>
    <property type="molecule type" value="Genomic_DNA"/>
</dbReference>
<comment type="caution">
    <text evidence="1">The sequence shown here is derived from an EMBL/GenBank/DDBJ whole genome shotgun (WGS) entry which is preliminary data.</text>
</comment>
<accession>A0A645JMA5</accession>
<organism evidence="1">
    <name type="scientific">bioreactor metagenome</name>
    <dbReference type="NCBI Taxonomy" id="1076179"/>
    <lineage>
        <taxon>unclassified sequences</taxon>
        <taxon>metagenomes</taxon>
        <taxon>ecological metagenomes</taxon>
    </lineage>
</organism>
<proteinExistence type="predicted"/>